<dbReference type="GO" id="GO:0106350">
    <property type="term" value="F:all-trans-octaprenyl-diphosphate synthase activity"/>
    <property type="evidence" value="ECO:0007669"/>
    <property type="project" value="UniProtKB-EC"/>
</dbReference>
<evidence type="ECO:0000256" key="1">
    <source>
        <dbReference type="ARBA" id="ARBA00001946"/>
    </source>
</evidence>
<dbReference type="InterPro" id="IPR033749">
    <property type="entry name" value="Polyprenyl_synt_CS"/>
</dbReference>
<gene>
    <name evidence="7" type="primary">ispB</name>
    <name evidence="7" type="ORF">TST_0672</name>
</gene>
<dbReference type="PROSITE" id="PS00723">
    <property type="entry name" value="POLYPRENYL_SYNTHASE_1"/>
    <property type="match status" value="1"/>
</dbReference>
<dbReference type="CDD" id="cd00685">
    <property type="entry name" value="Trans_IPPS_HT"/>
    <property type="match status" value="1"/>
</dbReference>
<dbReference type="RefSeq" id="WP_068549472.1">
    <property type="nucleotide sequence ID" value="NZ_AP013035.1"/>
</dbReference>
<evidence type="ECO:0000256" key="4">
    <source>
        <dbReference type="ARBA" id="ARBA00022723"/>
    </source>
</evidence>
<protein>
    <submittedName>
        <fullName evidence="7">Octaprenyl-diphosphate synthase</fullName>
        <ecNumber evidence="7">2.5.1.90</ecNumber>
    </submittedName>
</protein>
<dbReference type="KEGG" id="ttk:TST_0672"/>
<dbReference type="PROSITE" id="PS00444">
    <property type="entry name" value="POLYPRENYL_SYNTHASE_2"/>
    <property type="match status" value="1"/>
</dbReference>
<dbReference type="InterPro" id="IPR000092">
    <property type="entry name" value="Polyprenyl_synt"/>
</dbReference>
<comment type="cofactor">
    <cofactor evidence="1">
        <name>Mg(2+)</name>
        <dbReference type="ChEBI" id="CHEBI:18420"/>
    </cofactor>
</comment>
<dbReference type="SUPFAM" id="SSF48576">
    <property type="entry name" value="Terpenoid synthases"/>
    <property type="match status" value="1"/>
</dbReference>
<sequence length="321" mass="35980">MIIKEVAQYLKEDLNEVERILNENLHSTIKVIPELSTYILESGGKRFRPMLALLSAKMCGYHGVEAAVAGAVIEYIHTATLLHDDVVDESDTRRGRKAAHKIWGNQASILVGDFLFARSFWLMTENLPPEALGVMSDACVNLAEGEILQLIKSFDINTTEEDYYNIIYGKTAALISAACEVGAILGNGDREALRRYGTEIGYAFQISDDLLDIVGDPEKTGKPVGNDFKEGKVTLPLIFALKRASREEYKHIRDLLLAEELEDGAFQYVKEVILKYQGVEEAINRVKDHGKRALEALRSFDNSKEKEFLIGIAEYLAERDY</sequence>
<reference evidence="8" key="1">
    <citation type="journal article" date="2018" name="Science">
        <title>A primordial and reversible TCA cycle in a facultatively chemolithoautotrophic thermophile.</title>
        <authorList>
            <person name="Nunoura T."/>
            <person name="Chikaraishi Y."/>
            <person name="Izaki R."/>
            <person name="Suwa T."/>
            <person name="Sato T."/>
            <person name="Harada T."/>
            <person name="Mori K."/>
            <person name="Kato Y."/>
            <person name="Miyazaki M."/>
            <person name="Shimamura S."/>
            <person name="Yanagawa K."/>
            <person name="Shuto A."/>
            <person name="Ohkouchi N."/>
            <person name="Fujita N."/>
            <person name="Takaki Y."/>
            <person name="Atomi H."/>
            <person name="Takai K."/>
        </authorList>
    </citation>
    <scope>NUCLEOTIDE SEQUENCE [LARGE SCALE GENOMIC DNA]</scope>
    <source>
        <strain evidence="8">DSM 17441 / JCM 13301 / NBRC 103674 / ABI70S6</strain>
    </source>
</reference>
<evidence type="ECO:0000313" key="7">
    <source>
        <dbReference type="EMBL" id="BAT71478.1"/>
    </source>
</evidence>
<dbReference type="PANTHER" id="PTHR12001:SF69">
    <property type="entry name" value="ALL TRANS-POLYPRENYL-DIPHOSPHATE SYNTHASE PDSS1"/>
    <property type="match status" value="1"/>
</dbReference>
<dbReference type="Gene3D" id="1.10.600.10">
    <property type="entry name" value="Farnesyl Diphosphate Synthase"/>
    <property type="match status" value="1"/>
</dbReference>
<dbReference type="PATRIC" id="fig|1298851.3.peg.698"/>
<dbReference type="GO" id="GO:0008299">
    <property type="term" value="P:isoprenoid biosynthetic process"/>
    <property type="evidence" value="ECO:0007669"/>
    <property type="project" value="InterPro"/>
</dbReference>
<dbReference type="SFLD" id="SFLDS00005">
    <property type="entry name" value="Isoprenoid_Synthase_Type_I"/>
    <property type="match status" value="1"/>
</dbReference>
<accession>A0A0S3QT13</accession>
<evidence type="ECO:0000256" key="5">
    <source>
        <dbReference type="ARBA" id="ARBA00022842"/>
    </source>
</evidence>
<dbReference type="PANTHER" id="PTHR12001">
    <property type="entry name" value="GERANYLGERANYL PYROPHOSPHATE SYNTHASE"/>
    <property type="match status" value="1"/>
</dbReference>
<dbReference type="STRING" id="1298851.TST_0672"/>
<dbReference type="EC" id="2.5.1.90" evidence="7"/>
<proteinExistence type="inferred from homology"/>
<keyword evidence="3 6" id="KW-0808">Transferase</keyword>
<dbReference type="EMBL" id="AP013035">
    <property type="protein sequence ID" value="BAT71478.1"/>
    <property type="molecule type" value="Genomic_DNA"/>
</dbReference>
<dbReference type="Pfam" id="PF00348">
    <property type="entry name" value="polyprenyl_synt"/>
    <property type="match status" value="1"/>
</dbReference>
<keyword evidence="8" id="KW-1185">Reference proteome</keyword>
<evidence type="ECO:0000313" key="8">
    <source>
        <dbReference type="Proteomes" id="UP000063234"/>
    </source>
</evidence>
<organism evidence="7 8">
    <name type="scientific">Thermosulfidibacter takaii (strain DSM 17441 / JCM 13301 / NBRC 103674 / ABI70S6)</name>
    <dbReference type="NCBI Taxonomy" id="1298851"/>
    <lineage>
        <taxon>Bacteria</taxon>
        <taxon>Pseudomonadati</taxon>
        <taxon>Thermosulfidibacterota</taxon>
        <taxon>Thermosulfidibacteria</taxon>
        <taxon>Thermosulfidibacterales</taxon>
        <taxon>Thermosulfidibacteraceae</taxon>
    </lineage>
</organism>
<evidence type="ECO:0000256" key="3">
    <source>
        <dbReference type="ARBA" id="ARBA00022679"/>
    </source>
</evidence>
<keyword evidence="5" id="KW-0460">Magnesium</keyword>
<keyword evidence="4" id="KW-0479">Metal-binding</keyword>
<comment type="similarity">
    <text evidence="2 6">Belongs to the FPP/GGPP synthase family.</text>
</comment>
<dbReference type="Proteomes" id="UP000063234">
    <property type="component" value="Chromosome"/>
</dbReference>
<dbReference type="AlphaFoldDB" id="A0A0S3QT13"/>
<dbReference type="GO" id="GO:0046872">
    <property type="term" value="F:metal ion binding"/>
    <property type="evidence" value="ECO:0007669"/>
    <property type="project" value="UniProtKB-KW"/>
</dbReference>
<name>A0A0S3QT13_THET7</name>
<evidence type="ECO:0000256" key="2">
    <source>
        <dbReference type="ARBA" id="ARBA00006706"/>
    </source>
</evidence>
<dbReference type="OrthoDB" id="9805316at2"/>
<dbReference type="InterPro" id="IPR008949">
    <property type="entry name" value="Isoprenoid_synthase_dom_sf"/>
</dbReference>
<evidence type="ECO:0000256" key="6">
    <source>
        <dbReference type="RuleBase" id="RU004466"/>
    </source>
</evidence>